<protein>
    <submittedName>
        <fullName evidence="1">Putative ovule protein</fullName>
    </submittedName>
</protein>
<dbReference type="EMBL" id="GEDG01017953">
    <property type="protein sequence ID" value="JAP21212.1"/>
    <property type="molecule type" value="Transcribed_RNA"/>
</dbReference>
<organism evidence="1">
    <name type="scientific">Solanum chacoense</name>
    <name type="common">Chaco potato</name>
    <dbReference type="NCBI Taxonomy" id="4108"/>
    <lineage>
        <taxon>Eukaryota</taxon>
        <taxon>Viridiplantae</taxon>
        <taxon>Streptophyta</taxon>
        <taxon>Embryophyta</taxon>
        <taxon>Tracheophyta</taxon>
        <taxon>Spermatophyta</taxon>
        <taxon>Magnoliopsida</taxon>
        <taxon>eudicotyledons</taxon>
        <taxon>Gunneridae</taxon>
        <taxon>Pentapetalae</taxon>
        <taxon>asterids</taxon>
        <taxon>lamiids</taxon>
        <taxon>Solanales</taxon>
        <taxon>Solanaceae</taxon>
        <taxon>Solanoideae</taxon>
        <taxon>Solaneae</taxon>
        <taxon>Solanum</taxon>
    </lineage>
</organism>
<reference evidence="1" key="1">
    <citation type="submission" date="2015-12" db="EMBL/GenBank/DDBJ databases">
        <title>Gene expression during late stages of embryo sac development: a critical building block for successful pollen-pistil interactions.</title>
        <authorList>
            <person name="Liu Y."/>
            <person name="Joly V."/>
            <person name="Sabar M."/>
            <person name="Matton D.P."/>
        </authorList>
    </citation>
    <scope>NUCLEOTIDE SEQUENCE</scope>
</reference>
<proteinExistence type="predicted"/>
<dbReference type="AlphaFoldDB" id="A0A0V0HLB7"/>
<name>A0A0V0HLB7_SOLCH</name>
<sequence>MYISVYQRVYQPFLCISCFQTPVFRLSSVFSRFFDRYVNISLVYTAVYRNISLFWTFRAFKFQFPALFAAFNLFRYSTI</sequence>
<accession>A0A0V0HLB7</accession>
<evidence type="ECO:0000313" key="1">
    <source>
        <dbReference type="EMBL" id="JAP21212.1"/>
    </source>
</evidence>